<proteinExistence type="predicted"/>
<comment type="caution">
    <text evidence="2">The sequence shown here is derived from an EMBL/GenBank/DDBJ whole genome shotgun (WGS) entry which is preliminary data.</text>
</comment>
<feature type="transmembrane region" description="Helical" evidence="1">
    <location>
        <begin position="159"/>
        <end position="181"/>
    </location>
</feature>
<evidence type="ECO:0000313" key="3">
    <source>
        <dbReference type="Proteomes" id="UP001201873"/>
    </source>
</evidence>
<sequence length="217" mass="22902">MKSTGRFSTSPAGTEIRTAARQVSVPLVGLCAVFLAAGIVTGGVSCLHRSPVRAEHSPGTAAWWPHLGVFVLCAAFLGGSWLHRRRVRSLGGRGLFLLAPCGRPAARRVRRTISAARRRPAVLARLVAAVLPAALLLYLNWRVGEQVLGGLDPNFTVNAWGGPTYLGAMACHYLDAVAMAIPAVRLLDRLLLPGAPPRSAPICRDRCLTSDATAAGA</sequence>
<keyword evidence="3" id="KW-1185">Reference proteome</keyword>
<dbReference type="Proteomes" id="UP001201873">
    <property type="component" value="Unassembled WGS sequence"/>
</dbReference>
<keyword evidence="1" id="KW-0472">Membrane</keyword>
<gene>
    <name evidence="2" type="ORF">MXD59_06755</name>
</gene>
<accession>A0ABT0JWV6</accession>
<dbReference type="RefSeq" id="WP_248823922.1">
    <property type="nucleotide sequence ID" value="NZ_JALKFT010000005.1"/>
</dbReference>
<evidence type="ECO:0000313" key="2">
    <source>
        <dbReference type="EMBL" id="MCK9875478.1"/>
    </source>
</evidence>
<evidence type="ECO:0000256" key="1">
    <source>
        <dbReference type="SAM" id="Phobius"/>
    </source>
</evidence>
<keyword evidence="1" id="KW-0812">Transmembrane</keyword>
<reference evidence="2 3" key="1">
    <citation type="submission" date="2022-04" db="EMBL/GenBank/DDBJ databases">
        <title>Genome diversity in the genus Frankia.</title>
        <authorList>
            <person name="Carlos-Shanley C."/>
            <person name="Hahn D."/>
        </authorList>
    </citation>
    <scope>NUCLEOTIDE SEQUENCE [LARGE SCALE GENOMIC DNA]</scope>
    <source>
        <strain evidence="2 3">Ag45/Mut15</strain>
    </source>
</reference>
<name>A0ABT0JWV6_9ACTN</name>
<feature type="transmembrane region" description="Helical" evidence="1">
    <location>
        <begin position="63"/>
        <end position="83"/>
    </location>
</feature>
<organism evidence="2 3">
    <name type="scientific">Frankia umida</name>
    <dbReference type="NCBI Taxonomy" id="573489"/>
    <lineage>
        <taxon>Bacteria</taxon>
        <taxon>Bacillati</taxon>
        <taxon>Actinomycetota</taxon>
        <taxon>Actinomycetes</taxon>
        <taxon>Frankiales</taxon>
        <taxon>Frankiaceae</taxon>
        <taxon>Frankia</taxon>
    </lineage>
</organism>
<keyword evidence="1" id="KW-1133">Transmembrane helix</keyword>
<feature type="transmembrane region" description="Helical" evidence="1">
    <location>
        <begin position="120"/>
        <end position="139"/>
    </location>
</feature>
<protein>
    <submittedName>
        <fullName evidence="2">Uncharacterized protein</fullName>
    </submittedName>
</protein>
<dbReference type="EMBL" id="JALKFT010000005">
    <property type="protein sequence ID" value="MCK9875478.1"/>
    <property type="molecule type" value="Genomic_DNA"/>
</dbReference>
<feature type="transmembrane region" description="Helical" evidence="1">
    <location>
        <begin position="23"/>
        <end position="43"/>
    </location>
</feature>